<proteinExistence type="inferred from homology"/>
<dbReference type="InterPro" id="IPR000055">
    <property type="entry name" value="Restrct_endonuc_typeI_TRD"/>
</dbReference>
<evidence type="ECO:0000259" key="4">
    <source>
        <dbReference type="Pfam" id="PF01420"/>
    </source>
</evidence>
<accession>A0A9R1CXZ8</accession>
<comment type="similarity">
    <text evidence="1">Belongs to the type-I restriction system S methylase family.</text>
</comment>
<protein>
    <recommendedName>
        <fullName evidence="4">Type I restriction modification DNA specificity domain-containing protein</fullName>
    </recommendedName>
</protein>
<feature type="domain" description="Type I restriction modification DNA specificity" evidence="4">
    <location>
        <begin position="9"/>
        <end position="161"/>
    </location>
</feature>
<dbReference type="AlphaFoldDB" id="A0A9R1CXZ8"/>
<reference evidence="5" key="1">
    <citation type="journal article" date="2022" name="Int. J. Syst. Evol. Microbiol.">
        <title>Prevotella lacticifex sp. nov., isolated from the rumen of cows.</title>
        <authorList>
            <person name="Shinkai T."/>
            <person name="Ikeyama N."/>
            <person name="Kumagai M."/>
            <person name="Ohmori H."/>
            <person name="Sakamoto M."/>
            <person name="Ohkuma M."/>
            <person name="Mitsumori M."/>
        </authorList>
    </citation>
    <scope>NUCLEOTIDE SEQUENCE</scope>
    <source>
        <strain evidence="5">R5076</strain>
    </source>
</reference>
<organism evidence="5 6">
    <name type="scientific">Prevotella lacticifex</name>
    <dbReference type="NCBI Taxonomy" id="2854755"/>
    <lineage>
        <taxon>Bacteria</taxon>
        <taxon>Pseudomonadati</taxon>
        <taxon>Bacteroidota</taxon>
        <taxon>Bacteroidia</taxon>
        <taxon>Bacteroidales</taxon>
        <taxon>Prevotellaceae</taxon>
        <taxon>Prevotella</taxon>
    </lineage>
</organism>
<dbReference type="Gene3D" id="3.90.220.20">
    <property type="entry name" value="DNA methylase specificity domains"/>
    <property type="match status" value="1"/>
</dbReference>
<dbReference type="GeneID" id="72467729"/>
<keyword evidence="3" id="KW-0238">DNA-binding</keyword>
<dbReference type="GO" id="GO:0009307">
    <property type="term" value="P:DNA restriction-modification system"/>
    <property type="evidence" value="ECO:0007669"/>
    <property type="project" value="UniProtKB-KW"/>
</dbReference>
<dbReference type="InterPro" id="IPR044946">
    <property type="entry name" value="Restrct_endonuc_typeI_TRD_sf"/>
</dbReference>
<sequence>MSKVDTTLWGKFMIGQLFDIYKPNVYHTREVKESTDGIPYIVRSKFNNGMKYRVLKTNSLETSPSGVISFGSENASFFYQEEEWCSGRDIYYIDTRSLSSWTCRFLATCLDVIAEKYTYSFGLFPDLLKKETILLPIDKEGKPDWSYMDAYMRKVDNRAKKNLDCLQSVITPQNL</sequence>
<keyword evidence="2" id="KW-0680">Restriction system</keyword>
<dbReference type="RefSeq" id="WP_223926452.1">
    <property type="nucleotide sequence ID" value="NZ_BPTU01000001.1"/>
</dbReference>
<evidence type="ECO:0000313" key="6">
    <source>
        <dbReference type="Proteomes" id="UP000825483"/>
    </source>
</evidence>
<evidence type="ECO:0000256" key="3">
    <source>
        <dbReference type="ARBA" id="ARBA00023125"/>
    </source>
</evidence>
<dbReference type="Pfam" id="PF01420">
    <property type="entry name" value="Methylase_S"/>
    <property type="match status" value="1"/>
</dbReference>
<keyword evidence="6" id="KW-1185">Reference proteome</keyword>
<dbReference type="EMBL" id="BPUB01000003">
    <property type="protein sequence ID" value="GJG60307.1"/>
    <property type="molecule type" value="Genomic_DNA"/>
</dbReference>
<dbReference type="GO" id="GO:0003677">
    <property type="term" value="F:DNA binding"/>
    <property type="evidence" value="ECO:0007669"/>
    <property type="project" value="UniProtKB-KW"/>
</dbReference>
<dbReference type="Proteomes" id="UP000825483">
    <property type="component" value="Unassembled WGS sequence"/>
</dbReference>
<evidence type="ECO:0000256" key="1">
    <source>
        <dbReference type="ARBA" id="ARBA00010923"/>
    </source>
</evidence>
<comment type="caution">
    <text evidence="5">The sequence shown here is derived from an EMBL/GenBank/DDBJ whole genome shotgun (WGS) entry which is preliminary data.</text>
</comment>
<evidence type="ECO:0000313" key="5">
    <source>
        <dbReference type="EMBL" id="GJG60307.1"/>
    </source>
</evidence>
<gene>
    <name evidence="5" type="ORF">PRLR5076_31580</name>
</gene>
<evidence type="ECO:0000256" key="2">
    <source>
        <dbReference type="ARBA" id="ARBA00022747"/>
    </source>
</evidence>
<name>A0A9R1CXZ8_9BACT</name>